<dbReference type="AlphaFoldDB" id="A0A1L6J826"/>
<dbReference type="InterPro" id="IPR001447">
    <property type="entry name" value="Arylamine_N-AcTrfase"/>
</dbReference>
<dbReference type="PANTHER" id="PTHR11786">
    <property type="entry name" value="N-HYDROXYARYLAMINE O-ACETYLTRANSFERASE"/>
    <property type="match status" value="1"/>
</dbReference>
<dbReference type="OrthoDB" id="7181050at2"/>
<dbReference type="EMBL" id="QQWO01000001">
    <property type="protein sequence ID" value="RSV08270.1"/>
    <property type="molecule type" value="Genomic_DNA"/>
</dbReference>
<reference evidence="3" key="1">
    <citation type="submission" date="2016-12" db="EMBL/GenBank/DDBJ databases">
        <title>Whole genome sequencing of Sphingomonas koreensis.</title>
        <authorList>
            <person name="Conlan S."/>
            <person name="Thomas P.J."/>
            <person name="Mullikin J."/>
            <person name="Palmore T.N."/>
            <person name="Frank K.M."/>
            <person name="Segre J.A."/>
        </authorList>
    </citation>
    <scope>NUCLEOTIDE SEQUENCE</scope>
    <source>
        <strain evidence="3">ABOJV</strain>
    </source>
</reference>
<dbReference type="Proteomes" id="UP000286681">
    <property type="component" value="Unassembled WGS sequence"/>
</dbReference>
<reference evidence="4 6" key="3">
    <citation type="submission" date="2018-07" db="EMBL/GenBank/DDBJ databases">
        <title>Genomic and Epidemiologic Investigation of an Indolent Hospital Outbreak.</title>
        <authorList>
            <person name="Johnson R.C."/>
            <person name="Deming C."/>
            <person name="Conlan S."/>
            <person name="Zellmer C.J."/>
            <person name="Michelin A.V."/>
            <person name="Lee-Lin S."/>
            <person name="Thomas P.J."/>
            <person name="Park M."/>
            <person name="Weingarten R.A."/>
            <person name="Less J."/>
            <person name="Dekker J.P."/>
            <person name="Frank K.M."/>
            <person name="Musser K.A."/>
            <person name="Mcquiston J.R."/>
            <person name="Henderson D.K."/>
            <person name="Lau A.F."/>
            <person name="Palmore T.N."/>
            <person name="Segre J.A."/>
        </authorList>
    </citation>
    <scope>NUCLEOTIDE SEQUENCE [LARGE SCALE GENOMIC DNA]</scope>
    <source>
        <strain evidence="4 6">SK-NIH.Env10_0317</strain>
    </source>
</reference>
<proteinExistence type="inferred from homology"/>
<accession>A0A1L6J826</accession>
<dbReference type="EMBL" id="CP018820">
    <property type="protein sequence ID" value="APR51700.1"/>
    <property type="molecule type" value="Genomic_DNA"/>
</dbReference>
<dbReference type="GeneID" id="44131705"/>
<reference evidence="5" key="2">
    <citation type="submission" date="2016-12" db="EMBL/GenBank/DDBJ databases">
        <title>Whole genome sequencing of Sphingomonas sp. ABOJV.</title>
        <authorList>
            <person name="Conlan S."/>
            <person name="Thomas P.J."/>
            <person name="Mullikin J."/>
            <person name="Palmore T.N."/>
            <person name="Frank K.M."/>
            <person name="Segre J.A."/>
        </authorList>
    </citation>
    <scope>NUCLEOTIDE SEQUENCE [LARGE SCALE GENOMIC DNA]</scope>
    <source>
        <strain evidence="5">ABOJV</strain>
    </source>
</reference>
<dbReference type="STRING" id="93064.BRX40_03940"/>
<evidence type="ECO:0000313" key="3">
    <source>
        <dbReference type="EMBL" id="APR51700.1"/>
    </source>
</evidence>
<dbReference type="SUPFAM" id="SSF54001">
    <property type="entry name" value="Cysteine proteinases"/>
    <property type="match status" value="1"/>
</dbReference>
<dbReference type="Gene3D" id="3.30.2140.10">
    <property type="entry name" value="Arylamine N-acetyltransferase"/>
    <property type="match status" value="1"/>
</dbReference>
<evidence type="ECO:0000313" key="4">
    <source>
        <dbReference type="EMBL" id="RSV08270.1"/>
    </source>
</evidence>
<dbReference type="Proteomes" id="UP000185161">
    <property type="component" value="Chromosome"/>
</dbReference>
<dbReference type="RefSeq" id="WP_066578275.1">
    <property type="nucleotide sequence ID" value="NZ_CP018820.1"/>
</dbReference>
<dbReference type="GO" id="GO:0016407">
    <property type="term" value="F:acetyltransferase activity"/>
    <property type="evidence" value="ECO:0007669"/>
    <property type="project" value="InterPro"/>
</dbReference>
<gene>
    <name evidence="3" type="ORF">BRX40_03940</name>
    <name evidence="4" type="ORF">CA257_02070</name>
</gene>
<dbReference type="Gene3D" id="2.40.128.150">
    <property type="entry name" value="Cysteine proteinases"/>
    <property type="match status" value="1"/>
</dbReference>
<dbReference type="KEGG" id="skr:BRX40_03940"/>
<dbReference type="Pfam" id="PF00797">
    <property type="entry name" value="Acetyltransf_2"/>
    <property type="match status" value="1"/>
</dbReference>
<keyword evidence="5" id="KW-1185">Reference proteome</keyword>
<dbReference type="PRINTS" id="PR01543">
    <property type="entry name" value="ANATRNSFRASE"/>
</dbReference>
<dbReference type="PANTHER" id="PTHR11786:SF0">
    <property type="entry name" value="ARYLAMINE N-ACETYLTRANSFERASE 4-RELATED"/>
    <property type="match status" value="1"/>
</dbReference>
<evidence type="ECO:0000313" key="5">
    <source>
        <dbReference type="Proteomes" id="UP000185161"/>
    </source>
</evidence>
<organism evidence="3 5">
    <name type="scientific">Sphingomonas koreensis</name>
    <dbReference type="NCBI Taxonomy" id="93064"/>
    <lineage>
        <taxon>Bacteria</taxon>
        <taxon>Pseudomonadati</taxon>
        <taxon>Pseudomonadota</taxon>
        <taxon>Alphaproteobacteria</taxon>
        <taxon>Sphingomonadales</taxon>
        <taxon>Sphingomonadaceae</taxon>
        <taxon>Sphingomonas</taxon>
    </lineage>
</organism>
<dbReference type="InterPro" id="IPR038765">
    <property type="entry name" value="Papain-like_cys_pep_sf"/>
</dbReference>
<evidence type="ECO:0000313" key="6">
    <source>
        <dbReference type="Proteomes" id="UP000286681"/>
    </source>
</evidence>
<name>A0A1L6J826_9SPHN</name>
<comment type="similarity">
    <text evidence="1 2">Belongs to the arylamine N-acetyltransferase family.</text>
</comment>
<sequence length="272" mass="29944">MTLRAADLDAYFARIGWAGPVAADRPTLNAIAAHHPAAIAFENLDPYLDRPVELAPDMLVAKLVHGGRGGYCFEQNGLLRLVLEALGFAVTPLSGRVVWNMDPETITARTHMVLRVDLAEGPVLIDCGFGSAVPTGVLDLVPDVEQSTPHEPFRFVRVGEEWRAQIRIGAEWRTTYRFDLTPQQNIDYTVANWYTSTHPDSHFRHGLTLARALPGRRISLRGADFAVHPLNGMSERRGITDPDEVAAIVEREFGIRIPDRPALLARLSAAAA</sequence>
<evidence type="ECO:0000256" key="1">
    <source>
        <dbReference type="ARBA" id="ARBA00006547"/>
    </source>
</evidence>
<protein>
    <submittedName>
        <fullName evidence="4">Arylamine N-acetyltransferase</fullName>
    </submittedName>
</protein>
<evidence type="ECO:0000256" key="2">
    <source>
        <dbReference type="RuleBase" id="RU003452"/>
    </source>
</evidence>